<protein>
    <recommendedName>
        <fullName evidence="3">Non-haem dioxygenase N-terminal domain-containing protein</fullName>
    </recommendedName>
</protein>
<dbReference type="GO" id="GO:0046872">
    <property type="term" value="F:metal ion binding"/>
    <property type="evidence" value="ECO:0007669"/>
    <property type="project" value="UniProtKB-KW"/>
</dbReference>
<evidence type="ECO:0000259" key="3">
    <source>
        <dbReference type="Pfam" id="PF14226"/>
    </source>
</evidence>
<accession>A0AAE0AEZ3</accession>
<evidence type="ECO:0000256" key="1">
    <source>
        <dbReference type="ARBA" id="ARBA00022723"/>
    </source>
</evidence>
<reference evidence="4" key="1">
    <citation type="journal article" date="2023" name="Plant J.">
        <title>Genome sequences and population genomics provide insights into the demographic history, inbreeding, and mutation load of two 'living fossil' tree species of Dipteronia.</title>
        <authorList>
            <person name="Feng Y."/>
            <person name="Comes H.P."/>
            <person name="Chen J."/>
            <person name="Zhu S."/>
            <person name="Lu R."/>
            <person name="Zhang X."/>
            <person name="Li P."/>
            <person name="Qiu J."/>
            <person name="Olsen K.M."/>
            <person name="Qiu Y."/>
        </authorList>
    </citation>
    <scope>NUCLEOTIDE SEQUENCE</scope>
    <source>
        <strain evidence="4">NBL</strain>
    </source>
</reference>
<evidence type="ECO:0000256" key="2">
    <source>
        <dbReference type="ARBA" id="ARBA00023004"/>
    </source>
</evidence>
<dbReference type="InterPro" id="IPR026992">
    <property type="entry name" value="DIOX_N"/>
</dbReference>
<sequence>MCSVLSAMKNSVNYAMDIHGALKSRENRCQKRKPMCSQVREALDNHGCFILFYDKRLMTLREEMFNIMKDLFDLSEETKNKYVNPRPYQSYSGANNPLLPLQEIKIRLNPLQTSCGLRETLLSG</sequence>
<organism evidence="4 5">
    <name type="scientific">Dipteronia sinensis</name>
    <dbReference type="NCBI Taxonomy" id="43782"/>
    <lineage>
        <taxon>Eukaryota</taxon>
        <taxon>Viridiplantae</taxon>
        <taxon>Streptophyta</taxon>
        <taxon>Embryophyta</taxon>
        <taxon>Tracheophyta</taxon>
        <taxon>Spermatophyta</taxon>
        <taxon>Magnoliopsida</taxon>
        <taxon>eudicotyledons</taxon>
        <taxon>Gunneridae</taxon>
        <taxon>Pentapetalae</taxon>
        <taxon>rosids</taxon>
        <taxon>malvids</taxon>
        <taxon>Sapindales</taxon>
        <taxon>Sapindaceae</taxon>
        <taxon>Hippocastanoideae</taxon>
        <taxon>Acereae</taxon>
        <taxon>Dipteronia</taxon>
    </lineage>
</organism>
<keyword evidence="5" id="KW-1185">Reference proteome</keyword>
<name>A0AAE0AEZ3_9ROSI</name>
<dbReference type="InterPro" id="IPR027443">
    <property type="entry name" value="IPNS-like_sf"/>
</dbReference>
<feature type="domain" description="Non-haem dioxygenase N-terminal" evidence="3">
    <location>
        <begin position="30"/>
        <end position="95"/>
    </location>
</feature>
<keyword evidence="2" id="KW-0408">Iron</keyword>
<dbReference type="Gene3D" id="2.60.120.330">
    <property type="entry name" value="B-lactam Antibiotic, Isopenicillin N Synthase, Chain"/>
    <property type="match status" value="1"/>
</dbReference>
<dbReference type="Proteomes" id="UP001281410">
    <property type="component" value="Unassembled WGS sequence"/>
</dbReference>
<dbReference type="EMBL" id="JANJYJ010000005">
    <property type="protein sequence ID" value="KAK3212685.1"/>
    <property type="molecule type" value="Genomic_DNA"/>
</dbReference>
<proteinExistence type="predicted"/>
<gene>
    <name evidence="4" type="ORF">Dsin_017391</name>
</gene>
<dbReference type="SUPFAM" id="SSF51197">
    <property type="entry name" value="Clavaminate synthase-like"/>
    <property type="match status" value="1"/>
</dbReference>
<evidence type="ECO:0000313" key="5">
    <source>
        <dbReference type="Proteomes" id="UP001281410"/>
    </source>
</evidence>
<comment type="caution">
    <text evidence="4">The sequence shown here is derived from an EMBL/GenBank/DDBJ whole genome shotgun (WGS) entry which is preliminary data.</text>
</comment>
<dbReference type="Pfam" id="PF14226">
    <property type="entry name" value="DIOX_N"/>
    <property type="match status" value="1"/>
</dbReference>
<dbReference type="AlphaFoldDB" id="A0AAE0AEZ3"/>
<evidence type="ECO:0000313" key="4">
    <source>
        <dbReference type="EMBL" id="KAK3212685.1"/>
    </source>
</evidence>
<keyword evidence="1" id="KW-0479">Metal-binding</keyword>